<proteinExistence type="predicted"/>
<dbReference type="AlphaFoldDB" id="A0AA39PVS4"/>
<evidence type="ECO:0000313" key="2">
    <source>
        <dbReference type="Proteomes" id="UP001175227"/>
    </source>
</evidence>
<accession>A0AA39PVS4</accession>
<keyword evidence="2" id="KW-1185">Reference proteome</keyword>
<gene>
    <name evidence="1" type="ORF">IW261DRAFT_1437962</name>
</gene>
<dbReference type="EMBL" id="JAUEPR010000001">
    <property type="protein sequence ID" value="KAK0491477.1"/>
    <property type="molecule type" value="Genomic_DNA"/>
</dbReference>
<organism evidence="1 2">
    <name type="scientific">Armillaria novae-zelandiae</name>
    <dbReference type="NCBI Taxonomy" id="153914"/>
    <lineage>
        <taxon>Eukaryota</taxon>
        <taxon>Fungi</taxon>
        <taxon>Dikarya</taxon>
        <taxon>Basidiomycota</taxon>
        <taxon>Agaricomycotina</taxon>
        <taxon>Agaricomycetes</taxon>
        <taxon>Agaricomycetidae</taxon>
        <taxon>Agaricales</taxon>
        <taxon>Marasmiineae</taxon>
        <taxon>Physalacriaceae</taxon>
        <taxon>Armillaria</taxon>
    </lineage>
</organism>
<dbReference type="Proteomes" id="UP001175227">
    <property type="component" value="Unassembled WGS sequence"/>
</dbReference>
<dbReference type="PROSITE" id="PS51257">
    <property type="entry name" value="PROKAR_LIPOPROTEIN"/>
    <property type="match status" value="1"/>
</dbReference>
<sequence length="119" mass="13195">MRHITIILTITCLSDSAPYLNTSFLLLLACYPDNYHTLVLLLSIDLFSSRNYFCEAMDLSFLAISATQPTRETINSETGSGFPLRSGLLFRLLLFIGSPPLLLLKGFIIATAGQIHIDQ</sequence>
<evidence type="ECO:0000313" key="1">
    <source>
        <dbReference type="EMBL" id="KAK0491477.1"/>
    </source>
</evidence>
<reference evidence="1" key="1">
    <citation type="submission" date="2023-06" db="EMBL/GenBank/DDBJ databases">
        <authorList>
            <consortium name="Lawrence Berkeley National Laboratory"/>
            <person name="Ahrendt S."/>
            <person name="Sahu N."/>
            <person name="Indic B."/>
            <person name="Wong-Bajracharya J."/>
            <person name="Merenyi Z."/>
            <person name="Ke H.-M."/>
            <person name="Monk M."/>
            <person name="Kocsube S."/>
            <person name="Drula E."/>
            <person name="Lipzen A."/>
            <person name="Balint B."/>
            <person name="Henrissat B."/>
            <person name="Andreopoulos B."/>
            <person name="Martin F.M."/>
            <person name="Harder C.B."/>
            <person name="Rigling D."/>
            <person name="Ford K.L."/>
            <person name="Foster G.D."/>
            <person name="Pangilinan J."/>
            <person name="Papanicolaou A."/>
            <person name="Barry K."/>
            <person name="LaButti K."/>
            <person name="Viragh M."/>
            <person name="Koriabine M."/>
            <person name="Yan M."/>
            <person name="Riley R."/>
            <person name="Champramary S."/>
            <person name="Plett K.L."/>
            <person name="Tsai I.J."/>
            <person name="Slot J."/>
            <person name="Sipos G."/>
            <person name="Plett J."/>
            <person name="Nagy L.G."/>
            <person name="Grigoriev I.V."/>
        </authorList>
    </citation>
    <scope>NUCLEOTIDE SEQUENCE</scope>
    <source>
        <strain evidence="1">ICMP 16352</strain>
    </source>
</reference>
<comment type="caution">
    <text evidence="1">The sequence shown here is derived from an EMBL/GenBank/DDBJ whole genome shotgun (WGS) entry which is preliminary data.</text>
</comment>
<protein>
    <submittedName>
        <fullName evidence="1">Uncharacterized protein</fullName>
    </submittedName>
</protein>
<name>A0AA39PVS4_9AGAR</name>